<dbReference type="InterPro" id="IPR001650">
    <property type="entry name" value="Helicase_C-like"/>
</dbReference>
<dbReference type="Gene3D" id="3.40.50.300">
    <property type="entry name" value="P-loop containing nucleotide triphosphate hydrolases"/>
    <property type="match status" value="2"/>
</dbReference>
<evidence type="ECO:0000259" key="4">
    <source>
        <dbReference type="PROSITE" id="PS51192"/>
    </source>
</evidence>
<evidence type="ECO:0000313" key="6">
    <source>
        <dbReference type="EMBL" id="KAK9090845.1"/>
    </source>
</evidence>
<feature type="domain" description="Helicase ATP-binding" evidence="4">
    <location>
        <begin position="254"/>
        <end position="435"/>
    </location>
</feature>
<organism evidence="6 7">
    <name type="scientific">Stephania japonica</name>
    <dbReference type="NCBI Taxonomy" id="461633"/>
    <lineage>
        <taxon>Eukaryota</taxon>
        <taxon>Viridiplantae</taxon>
        <taxon>Streptophyta</taxon>
        <taxon>Embryophyta</taxon>
        <taxon>Tracheophyta</taxon>
        <taxon>Spermatophyta</taxon>
        <taxon>Magnoliopsida</taxon>
        <taxon>Ranunculales</taxon>
        <taxon>Menispermaceae</taxon>
        <taxon>Menispermoideae</taxon>
        <taxon>Cissampelideae</taxon>
        <taxon>Stephania</taxon>
    </lineage>
</organism>
<dbReference type="Pfam" id="PF00271">
    <property type="entry name" value="Helicase_C"/>
    <property type="match status" value="1"/>
</dbReference>
<dbReference type="InterPro" id="IPR027417">
    <property type="entry name" value="P-loop_NTPase"/>
</dbReference>
<evidence type="ECO:0000256" key="1">
    <source>
        <dbReference type="ARBA" id="ARBA00022741"/>
    </source>
</evidence>
<reference evidence="6 7" key="1">
    <citation type="submission" date="2024-01" db="EMBL/GenBank/DDBJ databases">
        <title>Genome assemblies of Stephania.</title>
        <authorList>
            <person name="Yang L."/>
        </authorList>
    </citation>
    <scope>NUCLEOTIDE SEQUENCE [LARGE SCALE GENOMIC DNA]</scope>
    <source>
        <strain evidence="6">QJT</strain>
        <tissue evidence="6">Leaf</tissue>
    </source>
</reference>
<dbReference type="GO" id="GO:0005634">
    <property type="term" value="C:nucleus"/>
    <property type="evidence" value="ECO:0007669"/>
    <property type="project" value="TreeGrafter"/>
</dbReference>
<comment type="caution">
    <text evidence="6">The sequence shown here is derived from an EMBL/GenBank/DDBJ whole genome shotgun (WGS) entry which is preliminary data.</text>
</comment>
<dbReference type="GO" id="GO:0036297">
    <property type="term" value="P:interstrand cross-link repair"/>
    <property type="evidence" value="ECO:0007669"/>
    <property type="project" value="TreeGrafter"/>
</dbReference>
<dbReference type="Pfam" id="PF00270">
    <property type="entry name" value="DEAD"/>
    <property type="match status" value="1"/>
</dbReference>
<dbReference type="Proteomes" id="UP001417504">
    <property type="component" value="Unassembled WGS sequence"/>
</dbReference>
<protein>
    <submittedName>
        <fullName evidence="6">Uncharacterized protein</fullName>
    </submittedName>
</protein>
<dbReference type="CDD" id="cd17923">
    <property type="entry name" value="DEXHc_Hrq1-like"/>
    <property type="match status" value="1"/>
</dbReference>
<dbReference type="FunFam" id="3.40.50.300:FF:001137">
    <property type="entry name" value="DEAD/DEAH box helicase"/>
    <property type="match status" value="1"/>
</dbReference>
<dbReference type="GO" id="GO:0005524">
    <property type="term" value="F:ATP binding"/>
    <property type="evidence" value="ECO:0007669"/>
    <property type="project" value="UniProtKB-KW"/>
</dbReference>
<dbReference type="CDD" id="cd18797">
    <property type="entry name" value="SF2_C_Hrq"/>
    <property type="match status" value="1"/>
</dbReference>
<keyword evidence="2" id="KW-0067">ATP-binding</keyword>
<dbReference type="InterPro" id="IPR018973">
    <property type="entry name" value="MZB"/>
</dbReference>
<dbReference type="SMART" id="SM00487">
    <property type="entry name" value="DEXDc"/>
    <property type="match status" value="1"/>
</dbReference>
<dbReference type="Pfam" id="PF22982">
    <property type="entry name" value="WHD_HRQ1"/>
    <property type="match status" value="1"/>
</dbReference>
<dbReference type="SUPFAM" id="SSF52540">
    <property type="entry name" value="P-loop containing nucleoside triphosphate hydrolases"/>
    <property type="match status" value="1"/>
</dbReference>
<sequence length="989" mass="110929">MRLPPWLKSMLKSFSFLNVFSGFLQMQHVELTLDRLRSAIKQQGLDVGVADVEHLSILCPQVVRLSGQDIGAMRASDAIVITDPLTESRDQYEAASNHTIGRKRASMSAIINIIKKREHAFELSLLDAFRSLVGKRSGERLKIPSKEYLLQFMKEKATETLSGDAKHARTTRSTATKSQSARKHCQGTSLLRPIEMLEHLREGFGAHGQIMHVEEIKARMANYVEIPSELSDLTKSILKKIGISRLYSHQAESIHASLSGKNVIVATMISSGKSLCYNIPVVEVLSQNLLSCSLYLFPTKALAQDQLRTLSLMTEGLKLSLNAGVYDGDTSQEERQWLRDNARLLITNPDMLHLSILPFHSQFQRILAHLRFIIIDEAHAYKGAFGCHTALVLRRLRRLCSYVYGCDPLFIFCTGTSGNPRDHAMELASLSTLELIQNDGSPCGPKFFVLWNPPFLNTGSKILGKMDTCEFARKEVTSRCSSPIMEVSSLLAEMVQHGLHCIAFCKTRKLSELVLCYTREILQEVAPHLVDSVFAYRAGYIAQDRRKIENEFFGGKLRGIAATNALELGIDVGDVDATLHLGFPGSFASLWQQAGRSGRRERPSLAVYVAFEGPLDQYYMKYPEKLFKSPVECCHIDAQNKQVLEQHLVCAALEYPLNLLYDEKYFGPGLNGVILTLMDKGYLFSDLSDSSSGMWSYIGHEKNPSHAVSLRAIESEKYKVIDHKKNEVLEEIEESRAFFQIYEGAVYMHQGKTYIIKNLDLAAKIALCQEADLKYYTKTRDYTDVHVVNGNLAYPTKVSGMQLSRTNAQANNCQVTTTWFGFYRIWRGSREIFDAVELSLPKYTYESHAVWIRVPQPMKTAVENQKLSFRAGLHAASHAVLQVVPLFIQCNSSDLASECANPHDKRYFPERILLYDRHPGGSGISAQAQPIFGDLLNTALELLEACCCNKETGCPNCIQILSCGEYNEVLEKRTAIMILKGVIEAESHV</sequence>
<dbReference type="SMART" id="SM00490">
    <property type="entry name" value="HELICc"/>
    <property type="match status" value="1"/>
</dbReference>
<dbReference type="Pfam" id="PF09369">
    <property type="entry name" value="MZB"/>
    <property type="match status" value="1"/>
</dbReference>
<proteinExistence type="predicted"/>
<dbReference type="AlphaFoldDB" id="A0AAP0EES1"/>
<dbReference type="InterPro" id="IPR014001">
    <property type="entry name" value="Helicase_ATP-bd"/>
</dbReference>
<dbReference type="PANTHER" id="PTHR47957">
    <property type="entry name" value="ATP-DEPENDENT HELICASE HRQ1"/>
    <property type="match status" value="1"/>
</dbReference>
<name>A0AAP0EES1_9MAGN</name>
<feature type="region of interest" description="Disordered" evidence="3">
    <location>
        <begin position="161"/>
        <end position="182"/>
    </location>
</feature>
<dbReference type="EMBL" id="JBBNAE010000010">
    <property type="protein sequence ID" value="KAK9090845.1"/>
    <property type="molecule type" value="Genomic_DNA"/>
</dbReference>
<dbReference type="PROSITE" id="PS51194">
    <property type="entry name" value="HELICASE_CTER"/>
    <property type="match status" value="1"/>
</dbReference>
<dbReference type="GO" id="GO:0006289">
    <property type="term" value="P:nucleotide-excision repair"/>
    <property type="evidence" value="ECO:0007669"/>
    <property type="project" value="TreeGrafter"/>
</dbReference>
<accession>A0AAP0EES1</accession>
<dbReference type="GO" id="GO:0003676">
    <property type="term" value="F:nucleic acid binding"/>
    <property type="evidence" value="ECO:0007669"/>
    <property type="project" value="InterPro"/>
</dbReference>
<dbReference type="PROSITE" id="PS51192">
    <property type="entry name" value="HELICASE_ATP_BIND_1"/>
    <property type="match status" value="1"/>
</dbReference>
<dbReference type="InterPro" id="IPR011545">
    <property type="entry name" value="DEAD/DEAH_box_helicase_dom"/>
</dbReference>
<evidence type="ECO:0000259" key="5">
    <source>
        <dbReference type="PROSITE" id="PS51194"/>
    </source>
</evidence>
<gene>
    <name evidence="6" type="ORF">Sjap_024022</name>
</gene>
<evidence type="ECO:0000256" key="2">
    <source>
        <dbReference type="ARBA" id="ARBA00022840"/>
    </source>
</evidence>
<keyword evidence="1" id="KW-0547">Nucleotide-binding</keyword>
<evidence type="ECO:0000313" key="7">
    <source>
        <dbReference type="Proteomes" id="UP001417504"/>
    </source>
</evidence>
<dbReference type="GO" id="GO:0043138">
    <property type="term" value="F:3'-5' DNA helicase activity"/>
    <property type="evidence" value="ECO:0007669"/>
    <property type="project" value="TreeGrafter"/>
</dbReference>
<feature type="domain" description="Helicase C-terminal" evidence="5">
    <location>
        <begin position="493"/>
        <end position="644"/>
    </location>
</feature>
<evidence type="ECO:0000256" key="3">
    <source>
        <dbReference type="SAM" id="MobiDB-lite"/>
    </source>
</evidence>
<dbReference type="PANTHER" id="PTHR47957:SF3">
    <property type="entry name" value="ATP-DEPENDENT HELICASE HRQ1"/>
    <property type="match status" value="1"/>
</dbReference>
<dbReference type="InterPro" id="IPR055227">
    <property type="entry name" value="HRQ1_WHD"/>
</dbReference>
<keyword evidence="7" id="KW-1185">Reference proteome</keyword>